<organism evidence="1">
    <name type="scientific">viral metagenome</name>
    <dbReference type="NCBI Taxonomy" id="1070528"/>
    <lineage>
        <taxon>unclassified sequences</taxon>
        <taxon>metagenomes</taxon>
        <taxon>organismal metagenomes</taxon>
    </lineage>
</organism>
<evidence type="ECO:0000313" key="1">
    <source>
        <dbReference type="EMBL" id="QHU14688.1"/>
    </source>
</evidence>
<reference evidence="1" key="1">
    <citation type="journal article" date="2020" name="Nature">
        <title>Giant virus diversity and host interactions through global metagenomics.</title>
        <authorList>
            <person name="Schulz F."/>
            <person name="Roux S."/>
            <person name="Paez-Espino D."/>
            <person name="Jungbluth S."/>
            <person name="Walsh D.A."/>
            <person name="Denef V.J."/>
            <person name="McMahon K.D."/>
            <person name="Konstantinidis K.T."/>
            <person name="Eloe-Fadrosh E.A."/>
            <person name="Kyrpides N.C."/>
            <person name="Woyke T."/>
        </authorList>
    </citation>
    <scope>NUCLEOTIDE SEQUENCE</scope>
    <source>
        <strain evidence="1">GVMAG-S-1102113-126</strain>
    </source>
</reference>
<accession>A0A6C0KEE0</accession>
<sequence>MADIRSDDDRIKKIQYGLPGVDYSQTSAPYWDPAGCHLCNWKPPSQIKNLVAEQSPNSKFIEYKRKIVKKGFYCTVCHCRRRGVFRMGPFDYMTQLEDDPFWVMNDKRSKPALKVDCARPEWPGYSEDEVWEIFSPLRFDSGMSTHEKLILINERDGKLNTHIEPIYELQNDHALQYLVASNEALLKKDLDMTATYLKKCYELTQFQEYNDSYEGLRVYVTHTGNKLEDLENVQAFFSRQKTWSRRYLTTCRELAGCKHKIEKWKSWFSQHCGAETFSPGTWEHSRIDLYNTKTEVPPPKLVYQKPNWLREFPKMCGTYIVIKDKQDTREIKCVFKNRAITVRPLGR</sequence>
<name>A0A6C0KEE0_9ZZZZ</name>
<proteinExistence type="predicted"/>
<dbReference type="EMBL" id="MN740845">
    <property type="protein sequence ID" value="QHU14688.1"/>
    <property type="molecule type" value="Genomic_DNA"/>
</dbReference>
<protein>
    <submittedName>
        <fullName evidence="1">Uncharacterized protein</fullName>
    </submittedName>
</protein>
<dbReference type="AlphaFoldDB" id="A0A6C0KEE0"/>